<keyword evidence="3" id="KW-0677">Repeat</keyword>
<evidence type="ECO:0000256" key="8">
    <source>
        <dbReference type="SAM" id="MobiDB-lite"/>
    </source>
</evidence>
<dbReference type="NCBIfam" id="TIGR03661">
    <property type="entry name" value="T1SS_VCA0849"/>
    <property type="match status" value="1"/>
</dbReference>
<dbReference type="EMBL" id="BSFN01000002">
    <property type="protein sequence ID" value="GLK88159.1"/>
    <property type="molecule type" value="Genomic_DNA"/>
</dbReference>
<dbReference type="InterPro" id="IPR040853">
    <property type="entry name" value="RapA2_cadherin-like"/>
</dbReference>
<feature type="region of interest" description="Disordered" evidence="8">
    <location>
        <begin position="2197"/>
        <end position="2222"/>
    </location>
</feature>
<dbReference type="PROSITE" id="PS00018">
    <property type="entry name" value="EF_HAND_1"/>
    <property type="match status" value="1"/>
</dbReference>
<dbReference type="InterPro" id="IPR011658">
    <property type="entry name" value="PA14_dom"/>
</dbReference>
<dbReference type="PANTHER" id="PTHR24025:SF23">
    <property type="entry name" value="NEURAL-CADHERIN"/>
    <property type="match status" value="1"/>
</dbReference>
<evidence type="ECO:0000256" key="3">
    <source>
        <dbReference type="ARBA" id="ARBA00022737"/>
    </source>
</evidence>
<dbReference type="GO" id="GO:0005509">
    <property type="term" value="F:calcium ion binding"/>
    <property type="evidence" value="ECO:0007669"/>
    <property type="project" value="InterPro"/>
</dbReference>
<evidence type="ECO:0000256" key="4">
    <source>
        <dbReference type="ARBA" id="ARBA00022837"/>
    </source>
</evidence>
<feature type="domain" description="PA14" evidence="10">
    <location>
        <begin position="1730"/>
        <end position="1870"/>
    </location>
</feature>
<evidence type="ECO:0000259" key="9">
    <source>
        <dbReference type="PROSITE" id="PS50268"/>
    </source>
</evidence>
<dbReference type="PRINTS" id="PR00313">
    <property type="entry name" value="CABNDNGRPT"/>
</dbReference>
<dbReference type="SUPFAM" id="SSF56988">
    <property type="entry name" value="Anthrax protective antigen"/>
    <property type="match status" value="1"/>
</dbReference>
<dbReference type="InterPro" id="IPR001343">
    <property type="entry name" value="Hemolysn_Ca-bd"/>
</dbReference>
<reference evidence="11" key="2">
    <citation type="submission" date="2023-01" db="EMBL/GenBank/DDBJ databases">
        <authorList>
            <person name="Sun Q."/>
            <person name="Evtushenko L."/>
        </authorList>
    </citation>
    <scope>NUCLEOTIDE SEQUENCE</scope>
    <source>
        <strain evidence="11">VKM B-2935</strain>
    </source>
</reference>
<dbReference type="Pfam" id="PF17963">
    <property type="entry name" value="Big_9"/>
    <property type="match status" value="4"/>
</dbReference>
<dbReference type="Pfam" id="PF17803">
    <property type="entry name" value="Cadherin_4"/>
    <property type="match status" value="6"/>
</dbReference>
<dbReference type="Gene3D" id="2.60.120.200">
    <property type="match status" value="1"/>
</dbReference>
<evidence type="ECO:0000313" key="11">
    <source>
        <dbReference type="EMBL" id="GLK88159.1"/>
    </source>
</evidence>
<evidence type="ECO:0000256" key="6">
    <source>
        <dbReference type="ARBA" id="ARBA00022989"/>
    </source>
</evidence>
<dbReference type="SUPFAM" id="SSF49899">
    <property type="entry name" value="Concanavalin A-like lectins/glucanases"/>
    <property type="match status" value="1"/>
</dbReference>
<keyword evidence="4" id="KW-0106">Calcium</keyword>
<accession>A0A9W6K622</accession>
<comment type="caution">
    <text evidence="11">The sequence shown here is derived from an EMBL/GenBank/DDBJ whole genome shotgun (WGS) entry which is preliminary data.</text>
</comment>
<protein>
    <recommendedName>
        <fullName evidence="13">Tandem-95 repeat protein</fullName>
    </recommendedName>
</protein>
<keyword evidence="6" id="KW-1133">Transmembrane helix</keyword>
<dbReference type="Gene3D" id="2.60.40.10">
    <property type="entry name" value="Immunoglobulins"/>
    <property type="match status" value="6"/>
</dbReference>
<name>A0A9W6K622_9PSED</name>
<dbReference type="Proteomes" id="UP001143328">
    <property type="component" value="Unassembled WGS sequence"/>
</dbReference>
<evidence type="ECO:0000256" key="1">
    <source>
        <dbReference type="ARBA" id="ARBA00004370"/>
    </source>
</evidence>
<keyword evidence="2" id="KW-0812">Transmembrane</keyword>
<dbReference type="Pfam" id="PF17892">
    <property type="entry name" value="Cadherin_5"/>
    <property type="match status" value="3"/>
</dbReference>
<evidence type="ECO:0000313" key="12">
    <source>
        <dbReference type="Proteomes" id="UP001143328"/>
    </source>
</evidence>
<dbReference type="PROSITE" id="PS50268">
    <property type="entry name" value="CADHERIN_2"/>
    <property type="match status" value="1"/>
</dbReference>
<dbReference type="NCBIfam" id="TIGR01965">
    <property type="entry name" value="VCBS_repeat"/>
    <property type="match status" value="10"/>
</dbReference>
<dbReference type="GO" id="GO:0007156">
    <property type="term" value="P:homophilic cell adhesion via plasma membrane adhesion molecules"/>
    <property type="evidence" value="ECO:0007669"/>
    <property type="project" value="InterPro"/>
</dbReference>
<keyword evidence="12" id="KW-1185">Reference proteome</keyword>
<dbReference type="PANTHER" id="PTHR24025">
    <property type="entry name" value="DESMOGLEIN FAMILY MEMBER"/>
    <property type="match status" value="1"/>
</dbReference>
<evidence type="ECO:0000256" key="7">
    <source>
        <dbReference type="ARBA" id="ARBA00023136"/>
    </source>
</evidence>
<dbReference type="Pfam" id="PF07691">
    <property type="entry name" value="PA14"/>
    <property type="match status" value="1"/>
</dbReference>
<reference evidence="11" key="1">
    <citation type="journal article" date="2014" name="Int. J. Syst. Evol. Microbiol.">
        <title>Complete genome sequence of Corynebacterium casei LMG S-19264T (=DSM 44701T), isolated from a smear-ripened cheese.</title>
        <authorList>
            <consortium name="US DOE Joint Genome Institute (JGI-PGF)"/>
            <person name="Walter F."/>
            <person name="Albersmeier A."/>
            <person name="Kalinowski J."/>
            <person name="Ruckert C."/>
        </authorList>
    </citation>
    <scope>NUCLEOTIDE SEQUENCE</scope>
    <source>
        <strain evidence="11">VKM B-2935</strain>
    </source>
</reference>
<dbReference type="InterPro" id="IPR037524">
    <property type="entry name" value="PA14/GLEYA"/>
</dbReference>
<dbReference type="Gene3D" id="2.60.40.2810">
    <property type="match status" value="3"/>
</dbReference>
<gene>
    <name evidence="11" type="ORF">GCM10017655_12210</name>
</gene>
<dbReference type="PROSITE" id="PS51326">
    <property type="entry name" value="AVIDIN_2"/>
    <property type="match status" value="1"/>
</dbReference>
<dbReference type="InterPro" id="IPR018247">
    <property type="entry name" value="EF_Hand_1_Ca_BS"/>
</dbReference>
<organism evidence="11 12">
    <name type="scientific">Pseudomonas turukhanskensis</name>
    <dbReference type="NCBI Taxonomy" id="1806536"/>
    <lineage>
        <taxon>Bacteria</taxon>
        <taxon>Pseudomonadati</taxon>
        <taxon>Pseudomonadota</taxon>
        <taxon>Gammaproteobacteria</taxon>
        <taxon>Pseudomonadales</taxon>
        <taxon>Pseudomonadaceae</taxon>
        <taxon>Pseudomonas</taxon>
    </lineage>
</organism>
<dbReference type="NCBIfam" id="NF012211">
    <property type="entry name" value="tand_rpt_95"/>
    <property type="match status" value="6"/>
</dbReference>
<dbReference type="Gene3D" id="2.60.40.3440">
    <property type="match status" value="2"/>
</dbReference>
<dbReference type="PROSITE" id="PS00330">
    <property type="entry name" value="HEMOLYSIN_CALCIUM"/>
    <property type="match status" value="3"/>
</dbReference>
<dbReference type="InterPro" id="IPR050971">
    <property type="entry name" value="Cadherin-domain_protein"/>
</dbReference>
<evidence type="ECO:0000256" key="5">
    <source>
        <dbReference type="ARBA" id="ARBA00022889"/>
    </source>
</evidence>
<evidence type="ECO:0000256" key="2">
    <source>
        <dbReference type="ARBA" id="ARBA00022692"/>
    </source>
</evidence>
<dbReference type="InterPro" id="IPR041690">
    <property type="entry name" value="Cadherin_5"/>
</dbReference>
<dbReference type="GO" id="GO:0009374">
    <property type="term" value="F:biotin binding"/>
    <property type="evidence" value="ECO:0007669"/>
    <property type="project" value="InterPro"/>
</dbReference>
<keyword evidence="7" id="KW-0472">Membrane</keyword>
<dbReference type="InterPro" id="IPR018511">
    <property type="entry name" value="Hemolysin-typ_Ca-bd_CS"/>
</dbReference>
<evidence type="ECO:0000259" key="10">
    <source>
        <dbReference type="PROSITE" id="PS51820"/>
    </source>
</evidence>
<proteinExistence type="predicted"/>
<dbReference type="PROSITE" id="PS51820">
    <property type="entry name" value="PA14"/>
    <property type="match status" value="1"/>
</dbReference>
<dbReference type="Pfam" id="PF00353">
    <property type="entry name" value="HemolysinCabind"/>
    <property type="match status" value="1"/>
</dbReference>
<evidence type="ECO:0008006" key="13">
    <source>
        <dbReference type="Google" id="ProtNLM"/>
    </source>
</evidence>
<comment type="subcellular location">
    <subcellularLocation>
        <location evidence="1">Membrane</location>
    </subcellularLocation>
</comment>
<keyword evidence="5" id="KW-0130">Cell adhesion</keyword>
<feature type="compositionally biased region" description="Polar residues" evidence="8">
    <location>
        <begin position="2205"/>
        <end position="2216"/>
    </location>
</feature>
<dbReference type="InterPro" id="IPR019960">
    <property type="entry name" value="T1SS_VCA0849"/>
</dbReference>
<dbReference type="GO" id="GO:0005911">
    <property type="term" value="C:cell-cell junction"/>
    <property type="evidence" value="ECO:0007669"/>
    <property type="project" value="TreeGrafter"/>
</dbReference>
<dbReference type="InterPro" id="IPR013320">
    <property type="entry name" value="ConA-like_dom_sf"/>
</dbReference>
<dbReference type="InterPro" id="IPR010221">
    <property type="entry name" value="VCBS_dom"/>
</dbReference>
<sequence>MVVNTDGTFTYTPNTNYNGPDSFTVSVSDGKGGTVDSVVTIGVTPDNDAPTAPAVTLETLEDTPIDGSVVGNDVDGDSLTYTLKGDVQPAHGSVVVNTDGTFTYTPNANYNGPDSFTVSVSDGKGGIVDSVVTIGVTPVADAPTVVITTDGDNSGTISAAELAAGSNEISVTITVPAGTAAGDVLNITNPDGTVTNHELVADDLANGVTLTYPRPADGAVVTVSATITDAGGHTSPAAADTATIGDTTAASAPVVSIVDDANDNGQLTAAEVGTDGVQVRVAVNNADLVAGGTVSLNISNGSDSHTANLALSNGVLVVTGTTTPAAGFSYSNGTISFTETKPATGDSISVTATQTDAAGNTSAPGNDSAVVVNTAPDAIDDLAGTAYTVTLGDKAGALTSNNWGNLDSKGLGVTVSAVKGDGTAGTVYHGSDDGNANTLGVSGTPRATGAVANQLEFDPASKTSEGLVLNLNGNINHADFSVSHLIASEAGGEVGRWVAMYNGEVVATGEFKLTSGGAGTFAIDTPGLVFDSIRFEGVSTVSGGGDGSDYFLTGFSGSGPASANSAYTVSENGTLTIANGSKDLTANDTDADHDALVVTQVNGTAIGNGAVTLASGALVTANADGSFSYNTNGKFDSLKAGQVATDTFTYTISDGHGGTDTATATVTIIGSNDAPTVGGTSTGTVTEAGNLDDGTVVAGTATATGTLVATDVDQGATTTWSLANGTGNYGSLAITAAGVWTYTLNNGAAATNALAEGQTGHETFTATVTDNNGATVTQQITINVTGTNDAPTVSGTSVTTGTVVEAGNLDSGAVVSGTPTFTGTLVAQDVDQGSSTTWSLNTGTGTYGTIAITAAGVWTYTLNNGAAATQALAEGQTDQETFTATVTDNNGATTTQVITVNVTGTNDAPTVSGPLTASGTEDGNSVVVNLLSGAADVDSGAVLSVGNVSTLPAGVTLSGSTLTVNPKDASFQSLAAGATKDVVVTYNVIDEKGAVVAQTATVTITGTNDAPTVSAAVTAAGVEDGASFTVNLLANASDVDTGAVLNVASVSTLPAGVSLSGNTLTVNPADASFQSLSVGEVKTITVSYNVVDDKGALVAQTATITITGTNDLPEVTSNAAAATGTVVEAGNLDSGAVVAGTPTATGTLTATDVDHGSATHWSVASGTGNYGTLAITDAGVWTYTLNNNATATQALAEGQSGSETFTAIVTDDKGATVNQTITVTVTGTNDAPVVTSTAAAATGSVVEAGNTDSGAVLAGTPTATGTLTASDVDHGSSTSWSLASGSGVYGSLAITPAGVWTYTLNDGAAATQALAEGQAGQETFTVNVTDNNGAIATQVITINVTGTNDSPTVSGAVTASGVEDGPSFTVNLLSGASDMDAGASLSVANVSTLPAGVSRSGNVLTVDPSNAAYQALKAGEQQTLNITYNVVDDKGAVVAQTATITITGTNDAPVVTSSAAAATGTVVEAGLTPAGVATAGTASVSGTLTATDIDHSSSTSWTAAGSGTYGSLTMTPAGVWTYTLDNSKPATQALAAGESTTDTFTATVSDGLGGTATQVITVTVNGTNDAPVVTSAASAATGSVVEAGVLANGTATAGTASVTGTVVATDADHGSSTTWSVADGTGTYGSLTMSAAGVWTYNLDNSKPATQALAAGESKTEVFTATVSDGLGGTATQQITVTVNGTNDAPVAVDDHYVLGLTGQYYGYAQGTGANLETIAQVQNLIAGKTPDATFTATTLNYGNGVSTDLGAGTNLQTFLGSDKASLSTDPGTTSDAIIKLSGQVSLAAGTYSFKVTSDDGFILRIDGQDVINFDGNRSAASTTATYTIPTSGAHQIEIIYWDQGGNAVLKVETKLASAADSAYTVLGASGNTSSLVTAEDNTLTINASTLLKNDSDADGGTLNVTSVQGATHGSVALNNGVITFTPEANYNGEATFQYTVSDGKGGTANATVTLYVTPVNDAPTVTSTPVALTAADEDTSVTITAAQLLANASDVDSSTLTVSGLAVTAGSGKLTDNNNGTWTFVPTKDWNGDVKFSYTVSDGSLSVADSATLTIKPVVDAKADTVTINEDNAVTINVLANDTFTNSDKAITAINGQTITSAGVAVENGVVKLVNGQLQFTPTADKSGQSNFTYTVKSGGVTEVADVKVVINPVNDATAPTVTVTPKGYWTFDSSTTTGNGNNAVTKVTNATTGETGTLKDIDNTGNSTAPTLSSGTGTGTRADGAGKYLTLNTGTDIGDVVQVDSSISNALLGTATLTFWINTAQAGNTDGKGTSWNNPSIIGSEQVSGGNDIQWGAINSSGKIGLGLGNVDGVYSTTSINDSQWHNIAISRDAATGLVNVYVDGKLEAWGSPTDSAFTGALNKLLEIGATNAFTGSGTDATDTSYFKGALDDLRIYSGVLTADQVAAINHVENGYQGTAIANAVTTNENTLTFSVADTATKLTVTGLENGMTLSDGHGHTFTSTGVDSIGDLSSWDTSTLILGNTGTSSGTLIFAGTNTVGTDTNTTYQAITLANGTSVLSTGGTGADTLNGSSAADLLRGGDGNDTLYGGAGNDRLEGGAGDDNLYGGSGNDLLIGGDGNDLLFGGSGTNIMTGGAGADTFAWAKGEAGNSTITDFKVSEGDRIDLTDLLPDMTNVNVLDYMKVETTGSTSTIQISTSGHIDQGANVSITLQGVDLNTYGSSQADIIKSLVAGSDPVVKTEHH</sequence>
<dbReference type="InterPro" id="IPR013783">
    <property type="entry name" value="Ig-like_fold"/>
</dbReference>
<feature type="domain" description="Cadherin" evidence="9">
    <location>
        <begin position="1259"/>
        <end position="1368"/>
    </location>
</feature>
<dbReference type="InterPro" id="IPR002126">
    <property type="entry name" value="Cadherin-like_dom"/>
</dbReference>
<dbReference type="InterPro" id="IPR005468">
    <property type="entry name" value="Avidin/str"/>
</dbReference>
<feature type="region of interest" description="Disordered" evidence="8">
    <location>
        <begin position="1"/>
        <end position="20"/>
    </location>
</feature>
<dbReference type="GO" id="GO:0016020">
    <property type="term" value="C:membrane"/>
    <property type="evidence" value="ECO:0007669"/>
    <property type="project" value="UniProtKB-SubCell"/>
</dbReference>